<gene>
    <name evidence="5" type="ORF">IC614_11480</name>
</gene>
<evidence type="ECO:0000256" key="2">
    <source>
        <dbReference type="ARBA" id="ARBA00023125"/>
    </source>
</evidence>
<dbReference type="InterPro" id="IPR018060">
    <property type="entry name" value="HTH_AraC"/>
</dbReference>
<dbReference type="InterPro" id="IPR050204">
    <property type="entry name" value="AraC_XylS_family_regulators"/>
</dbReference>
<accession>A0A7T2GJC5</accession>
<dbReference type="GO" id="GO:0003700">
    <property type="term" value="F:DNA-binding transcription factor activity"/>
    <property type="evidence" value="ECO:0007669"/>
    <property type="project" value="InterPro"/>
</dbReference>
<dbReference type="Gene3D" id="1.10.10.60">
    <property type="entry name" value="Homeodomain-like"/>
    <property type="match status" value="2"/>
</dbReference>
<evidence type="ECO:0000256" key="1">
    <source>
        <dbReference type="ARBA" id="ARBA00023015"/>
    </source>
</evidence>
<name>A0A7T2GJC5_9SPHN</name>
<dbReference type="KEGG" id="sflv:IC614_11480"/>
<dbReference type="PROSITE" id="PS01124">
    <property type="entry name" value="HTH_ARAC_FAMILY_2"/>
    <property type="match status" value="1"/>
</dbReference>
<proteinExistence type="predicted"/>
<evidence type="ECO:0000259" key="4">
    <source>
        <dbReference type="PROSITE" id="PS01124"/>
    </source>
</evidence>
<dbReference type="AlphaFoldDB" id="A0A7T2GJC5"/>
<dbReference type="PANTHER" id="PTHR46796">
    <property type="entry name" value="HTH-TYPE TRANSCRIPTIONAL ACTIVATOR RHAS-RELATED"/>
    <property type="match status" value="1"/>
</dbReference>
<dbReference type="SUPFAM" id="SSF46689">
    <property type="entry name" value="Homeodomain-like"/>
    <property type="match status" value="2"/>
</dbReference>
<feature type="domain" description="HTH araC/xylS-type" evidence="4">
    <location>
        <begin position="40"/>
        <end position="136"/>
    </location>
</feature>
<organism evidence="5 6">
    <name type="scientific">Allosphingosinicella flava</name>
    <dbReference type="NCBI Taxonomy" id="2771430"/>
    <lineage>
        <taxon>Bacteria</taxon>
        <taxon>Pseudomonadati</taxon>
        <taxon>Pseudomonadota</taxon>
        <taxon>Alphaproteobacteria</taxon>
        <taxon>Sphingomonadales</taxon>
        <taxon>Sphingomonadaceae</taxon>
        <taxon>Allosphingosinicella</taxon>
    </lineage>
</organism>
<evidence type="ECO:0000256" key="3">
    <source>
        <dbReference type="ARBA" id="ARBA00023163"/>
    </source>
</evidence>
<dbReference type="GO" id="GO:0043565">
    <property type="term" value="F:sequence-specific DNA binding"/>
    <property type="evidence" value="ECO:0007669"/>
    <property type="project" value="InterPro"/>
</dbReference>
<dbReference type="InterPro" id="IPR009057">
    <property type="entry name" value="Homeodomain-like_sf"/>
</dbReference>
<keyword evidence="6" id="KW-1185">Reference proteome</keyword>
<keyword evidence="1" id="KW-0805">Transcription regulation</keyword>
<dbReference type="Proteomes" id="UP000594873">
    <property type="component" value="Chromosome"/>
</dbReference>
<reference evidence="5 6" key="1">
    <citation type="submission" date="2020-11" db="EMBL/GenBank/DDBJ databases">
        <title>Genome seq and assembly of Sphingosinicella sp.</title>
        <authorList>
            <person name="Chhetri G."/>
        </authorList>
    </citation>
    <scope>NUCLEOTIDE SEQUENCE [LARGE SCALE GENOMIC DNA]</scope>
    <source>
        <strain evidence="5 6">UDD2</strain>
    </source>
</reference>
<protein>
    <submittedName>
        <fullName evidence="5">Helix-turn-helix transcriptional regulator</fullName>
    </submittedName>
</protein>
<evidence type="ECO:0000313" key="5">
    <source>
        <dbReference type="EMBL" id="QPQ54920.1"/>
    </source>
</evidence>
<keyword evidence="3" id="KW-0804">Transcription</keyword>
<keyword evidence="2" id="KW-0238">DNA-binding</keyword>
<dbReference type="EMBL" id="CP065592">
    <property type="protein sequence ID" value="QPQ54920.1"/>
    <property type="molecule type" value="Genomic_DNA"/>
</dbReference>
<dbReference type="Pfam" id="PF12833">
    <property type="entry name" value="HTH_18"/>
    <property type="match status" value="1"/>
</dbReference>
<sequence>MNLIGTALRNGGTCEDFFWDILAHEQDSDYVGRLGPGWLHRARERIADDPAEADISDMAAQAGVHRVHFSRSFQRAFGIAPSLYRQRCMAARVLSNVLAGNPLADAASAAGFADQSHMTRTLRKQTGLNPHRLRTLLL</sequence>
<evidence type="ECO:0000313" key="6">
    <source>
        <dbReference type="Proteomes" id="UP000594873"/>
    </source>
</evidence>
<dbReference type="SMART" id="SM00342">
    <property type="entry name" value="HTH_ARAC"/>
    <property type="match status" value="1"/>
</dbReference>